<evidence type="ECO:0000313" key="7">
    <source>
        <dbReference type="Proteomes" id="UP000217343"/>
    </source>
</evidence>
<dbReference type="GO" id="GO:0043565">
    <property type="term" value="F:sequence-specific DNA binding"/>
    <property type="evidence" value="ECO:0007669"/>
    <property type="project" value="InterPro"/>
</dbReference>
<dbReference type="InterPro" id="IPR018060">
    <property type="entry name" value="HTH_AraC"/>
</dbReference>
<keyword evidence="7" id="KW-1185">Reference proteome</keyword>
<reference evidence="6 7" key="1">
    <citation type="submission" date="2017-06" db="EMBL/GenBank/DDBJ databases">
        <title>Sequencing and comparative analysis of myxobacterial genomes.</title>
        <authorList>
            <person name="Rupp O."/>
            <person name="Goesmann A."/>
            <person name="Sogaard-Andersen L."/>
        </authorList>
    </citation>
    <scope>NUCLEOTIDE SEQUENCE [LARGE SCALE GENOMIC DNA]</scope>
    <source>
        <strain evidence="6 7">DSM 14697</strain>
    </source>
</reference>
<dbReference type="Gene3D" id="1.10.10.60">
    <property type="entry name" value="Homeodomain-like"/>
    <property type="match status" value="2"/>
</dbReference>
<dbReference type="RefSeq" id="WP_095960706.1">
    <property type="nucleotide sequence ID" value="NZ_CP022203.1"/>
</dbReference>
<dbReference type="KEGG" id="mmas:MYMAC_006184"/>
<sequence>MLLARPPELAPQAPWPDMPLVVWPTALAMWGPGDATTKHAHHAMHLVLRRQGHLSVRAQGMKTAVQAAGVLVGPDVPHALDARGGEVLILFVEPESDDGARLQAALDGPLRLFDGARRDALLADLPPSGALAHEAVGGWMEATLASLSGTPAAPQRLHPRVRKLLRHLRAAAAPEDTSLEALAQVAGLSPSRLMHTFTESVGVPLRPYLLWLRLQRAAGAIAAGRTLGEAAHAAGFSDAAHLTRTFRRMFGTTPSSLQRRGPRVQARGRDGAPR</sequence>
<evidence type="ECO:0000259" key="5">
    <source>
        <dbReference type="PROSITE" id="PS01124"/>
    </source>
</evidence>
<dbReference type="OrthoDB" id="7191628at2"/>
<dbReference type="PANTHER" id="PTHR46796">
    <property type="entry name" value="HTH-TYPE TRANSCRIPTIONAL ACTIVATOR RHAS-RELATED"/>
    <property type="match status" value="1"/>
</dbReference>
<organism evidence="6 7">
    <name type="scientific">Corallococcus macrosporus DSM 14697</name>
    <dbReference type="NCBI Taxonomy" id="1189310"/>
    <lineage>
        <taxon>Bacteria</taxon>
        <taxon>Pseudomonadati</taxon>
        <taxon>Myxococcota</taxon>
        <taxon>Myxococcia</taxon>
        <taxon>Myxococcales</taxon>
        <taxon>Cystobacterineae</taxon>
        <taxon>Myxococcaceae</taxon>
        <taxon>Corallococcus</taxon>
    </lineage>
</organism>
<evidence type="ECO:0000256" key="4">
    <source>
        <dbReference type="SAM" id="MobiDB-lite"/>
    </source>
</evidence>
<protein>
    <submittedName>
        <fullName evidence="6">AraC family transcriptional regulator</fullName>
    </submittedName>
</protein>
<evidence type="ECO:0000256" key="3">
    <source>
        <dbReference type="ARBA" id="ARBA00023163"/>
    </source>
</evidence>
<accession>A0A250K3I3</accession>
<evidence type="ECO:0000256" key="2">
    <source>
        <dbReference type="ARBA" id="ARBA00023125"/>
    </source>
</evidence>
<evidence type="ECO:0000256" key="1">
    <source>
        <dbReference type="ARBA" id="ARBA00023015"/>
    </source>
</evidence>
<dbReference type="PROSITE" id="PS00041">
    <property type="entry name" value="HTH_ARAC_FAMILY_1"/>
    <property type="match status" value="1"/>
</dbReference>
<dbReference type="Pfam" id="PF12833">
    <property type="entry name" value="HTH_18"/>
    <property type="match status" value="1"/>
</dbReference>
<dbReference type="SMART" id="SM00342">
    <property type="entry name" value="HTH_ARAC"/>
    <property type="match status" value="1"/>
</dbReference>
<dbReference type="InterPro" id="IPR050204">
    <property type="entry name" value="AraC_XylS_family_regulators"/>
</dbReference>
<keyword evidence="1" id="KW-0805">Transcription regulation</keyword>
<feature type="domain" description="HTH araC/xylS-type" evidence="5">
    <location>
        <begin position="162"/>
        <end position="260"/>
    </location>
</feature>
<feature type="region of interest" description="Disordered" evidence="4">
    <location>
        <begin position="250"/>
        <end position="274"/>
    </location>
</feature>
<evidence type="ECO:0000313" key="6">
    <source>
        <dbReference type="EMBL" id="ATB50528.1"/>
    </source>
</evidence>
<dbReference type="InterPro" id="IPR018062">
    <property type="entry name" value="HTH_AraC-typ_CS"/>
</dbReference>
<dbReference type="Proteomes" id="UP000217343">
    <property type="component" value="Chromosome"/>
</dbReference>
<dbReference type="PROSITE" id="PS01124">
    <property type="entry name" value="HTH_ARAC_FAMILY_2"/>
    <property type="match status" value="1"/>
</dbReference>
<dbReference type="GO" id="GO:0003700">
    <property type="term" value="F:DNA-binding transcription factor activity"/>
    <property type="evidence" value="ECO:0007669"/>
    <property type="project" value="InterPro"/>
</dbReference>
<name>A0A250K3I3_9BACT</name>
<dbReference type="SUPFAM" id="SSF46689">
    <property type="entry name" value="Homeodomain-like"/>
    <property type="match status" value="1"/>
</dbReference>
<keyword evidence="2" id="KW-0238">DNA-binding</keyword>
<gene>
    <name evidence="6" type="ORF">MYMAC_006184</name>
</gene>
<keyword evidence="3" id="KW-0804">Transcription</keyword>
<proteinExistence type="predicted"/>
<dbReference type="InterPro" id="IPR009057">
    <property type="entry name" value="Homeodomain-like_sf"/>
</dbReference>
<dbReference type="AlphaFoldDB" id="A0A250K3I3"/>
<dbReference type="EMBL" id="CP022203">
    <property type="protein sequence ID" value="ATB50528.1"/>
    <property type="molecule type" value="Genomic_DNA"/>
</dbReference>